<dbReference type="EMBL" id="BLLK01000047">
    <property type="protein sequence ID" value="GFH53981.1"/>
    <property type="molecule type" value="Genomic_DNA"/>
</dbReference>
<sequence length="222" mass="24967">MRSKNRIETSAIAWTYDEISNDNTRKENISPNVSAAEVIGTSDHATTSTVESGRAITPTTEHATLATEEAVEEDRDALFTSKYQSKFPPKVVMFEMLKDYMHKKEYLEQNVLRENIKLGEQAFDILEEDGKGIPMDDFYKMNNISQTAQEAYSKGDSQIKIPRIPCEDNEMKENYSKVGIYVIVFIDAKGNIYVIKAGVNGDGMREGDYDLKSGQFSSAMIS</sequence>
<accession>A0AAD3CXH0</accession>
<gene>
    <name evidence="1" type="ORF">CTEN210_10457</name>
</gene>
<organism evidence="1 2">
    <name type="scientific">Chaetoceros tenuissimus</name>
    <dbReference type="NCBI Taxonomy" id="426638"/>
    <lineage>
        <taxon>Eukaryota</taxon>
        <taxon>Sar</taxon>
        <taxon>Stramenopiles</taxon>
        <taxon>Ochrophyta</taxon>
        <taxon>Bacillariophyta</taxon>
        <taxon>Coscinodiscophyceae</taxon>
        <taxon>Chaetocerotophycidae</taxon>
        <taxon>Chaetocerotales</taxon>
        <taxon>Chaetocerotaceae</taxon>
        <taxon>Chaetoceros</taxon>
    </lineage>
</organism>
<reference evidence="1 2" key="1">
    <citation type="journal article" date="2021" name="Sci. Rep.">
        <title>The genome of the diatom Chaetoceros tenuissimus carries an ancient integrated fragment of an extant virus.</title>
        <authorList>
            <person name="Hongo Y."/>
            <person name="Kimura K."/>
            <person name="Takaki Y."/>
            <person name="Yoshida Y."/>
            <person name="Baba S."/>
            <person name="Kobayashi G."/>
            <person name="Nagasaki K."/>
            <person name="Hano T."/>
            <person name="Tomaru Y."/>
        </authorList>
    </citation>
    <scope>NUCLEOTIDE SEQUENCE [LARGE SCALE GENOMIC DNA]</scope>
    <source>
        <strain evidence="1 2">NIES-3715</strain>
    </source>
</reference>
<dbReference type="Proteomes" id="UP001054902">
    <property type="component" value="Unassembled WGS sequence"/>
</dbReference>
<dbReference type="AlphaFoldDB" id="A0AAD3CXH0"/>
<name>A0AAD3CXH0_9STRA</name>
<comment type="caution">
    <text evidence="1">The sequence shown here is derived from an EMBL/GenBank/DDBJ whole genome shotgun (WGS) entry which is preliminary data.</text>
</comment>
<evidence type="ECO:0000313" key="1">
    <source>
        <dbReference type="EMBL" id="GFH53981.1"/>
    </source>
</evidence>
<proteinExistence type="predicted"/>
<protein>
    <submittedName>
        <fullName evidence="1">Uncharacterized protein</fullName>
    </submittedName>
</protein>
<keyword evidence="2" id="KW-1185">Reference proteome</keyword>
<evidence type="ECO:0000313" key="2">
    <source>
        <dbReference type="Proteomes" id="UP001054902"/>
    </source>
</evidence>